<protein>
    <submittedName>
        <fullName evidence="2">Amidohydrolase</fullName>
    </submittedName>
</protein>
<feature type="non-terminal residue" evidence="2">
    <location>
        <position position="1"/>
    </location>
</feature>
<gene>
    <name evidence="2" type="ORF">XV03_12565</name>
</gene>
<feature type="domain" description="Amidohydrolase-related" evidence="1">
    <location>
        <begin position="7"/>
        <end position="77"/>
    </location>
</feature>
<evidence type="ECO:0000313" key="3">
    <source>
        <dbReference type="Proteomes" id="UP000218842"/>
    </source>
</evidence>
<keyword evidence="2" id="KW-0378">Hydrolase</keyword>
<sequence length="152" mass="17102">PTDVFKRHFYTCFISDKVGVRNMDWFNEDMLCWESDFPHSDSNWPFAPEDIIDTMGHLDDAVINKITHENAMAAYSFDPFRHIPKEQARAGHLRAQATDVDVVTHVGHRASQRDRDAWTRMTQFALQAQASAQAPVTVEAAGIAGRATTLGN</sequence>
<proteinExistence type="predicted"/>
<dbReference type="SUPFAM" id="SSF51556">
    <property type="entry name" value="Metallo-dependent hydrolases"/>
    <property type="match status" value="1"/>
</dbReference>
<dbReference type="Pfam" id="PF04909">
    <property type="entry name" value="Amidohydro_2"/>
    <property type="match status" value="1"/>
</dbReference>
<dbReference type="RefSeq" id="WP_179294693.1">
    <property type="nucleotide sequence ID" value="NZ_LBGZ01000106.1"/>
</dbReference>
<dbReference type="InterPro" id="IPR006680">
    <property type="entry name" value="Amidohydro-rel"/>
</dbReference>
<accession>A0A2A3L7Y9</accession>
<organism evidence="2 3">
    <name type="scientific">Mycobacterium avium subsp. hominissuis</name>
    <dbReference type="NCBI Taxonomy" id="439334"/>
    <lineage>
        <taxon>Bacteria</taxon>
        <taxon>Bacillati</taxon>
        <taxon>Actinomycetota</taxon>
        <taxon>Actinomycetes</taxon>
        <taxon>Mycobacteriales</taxon>
        <taxon>Mycobacteriaceae</taxon>
        <taxon>Mycobacterium</taxon>
        <taxon>Mycobacterium avium complex (MAC)</taxon>
    </lineage>
</organism>
<reference evidence="2 3" key="1">
    <citation type="journal article" date="2017" name="Genome Biol. Evol.">
        <title>Population Structure and Local Adaptation of MAC Lung Disease Agent Mycobacterium avium subsp. hominissuis.</title>
        <authorList>
            <person name="Yano H."/>
            <person name="Iwamoto T."/>
            <person name="Nishiuchi Y."/>
            <person name="Nakajima C."/>
            <person name="Starkova D.A."/>
            <person name="Mokrousov I."/>
            <person name="Narvskaya O."/>
            <person name="Yoshida S."/>
            <person name="Arikawa K."/>
            <person name="Nakanishi N."/>
            <person name="Osaki K."/>
            <person name="Nakagawa I."/>
            <person name="Ato M."/>
            <person name="Suzuki Y."/>
            <person name="Maruyama F."/>
        </authorList>
    </citation>
    <scope>NUCLEOTIDE SEQUENCE [LARGE SCALE GENOMIC DNA]</scope>
    <source>
        <strain evidence="2 3">OCU466</strain>
    </source>
</reference>
<dbReference type="GO" id="GO:0016787">
    <property type="term" value="F:hydrolase activity"/>
    <property type="evidence" value="ECO:0007669"/>
    <property type="project" value="UniProtKB-KW"/>
</dbReference>
<evidence type="ECO:0000313" key="2">
    <source>
        <dbReference type="EMBL" id="PBJ33752.1"/>
    </source>
</evidence>
<dbReference type="EMBL" id="LBGZ01000106">
    <property type="protein sequence ID" value="PBJ33752.1"/>
    <property type="molecule type" value="Genomic_DNA"/>
</dbReference>
<dbReference type="InterPro" id="IPR032466">
    <property type="entry name" value="Metal_Hydrolase"/>
</dbReference>
<comment type="caution">
    <text evidence="2">The sequence shown here is derived from an EMBL/GenBank/DDBJ whole genome shotgun (WGS) entry which is preliminary data.</text>
</comment>
<dbReference type="Gene3D" id="3.20.20.140">
    <property type="entry name" value="Metal-dependent hydrolases"/>
    <property type="match status" value="1"/>
</dbReference>
<dbReference type="Proteomes" id="UP000218842">
    <property type="component" value="Unassembled WGS sequence"/>
</dbReference>
<name>A0A2A3L7Y9_MYCAV</name>
<dbReference type="AlphaFoldDB" id="A0A2A3L7Y9"/>
<evidence type="ECO:0000259" key="1">
    <source>
        <dbReference type="Pfam" id="PF04909"/>
    </source>
</evidence>